<proteinExistence type="predicted"/>
<keyword evidence="2" id="KW-1185">Reference proteome</keyword>
<reference evidence="1" key="1">
    <citation type="submission" date="2023-01" db="EMBL/GenBank/DDBJ databases">
        <title>Genome assembly of the deep-sea coral Lophelia pertusa.</title>
        <authorList>
            <person name="Herrera S."/>
            <person name="Cordes E."/>
        </authorList>
    </citation>
    <scope>NUCLEOTIDE SEQUENCE</scope>
    <source>
        <strain evidence="1">USNM1676648</strain>
        <tissue evidence="1">Polyp</tissue>
    </source>
</reference>
<organism evidence="1 2">
    <name type="scientific">Desmophyllum pertusum</name>
    <dbReference type="NCBI Taxonomy" id="174260"/>
    <lineage>
        <taxon>Eukaryota</taxon>
        <taxon>Metazoa</taxon>
        <taxon>Cnidaria</taxon>
        <taxon>Anthozoa</taxon>
        <taxon>Hexacorallia</taxon>
        <taxon>Scleractinia</taxon>
        <taxon>Caryophylliina</taxon>
        <taxon>Caryophylliidae</taxon>
        <taxon>Desmophyllum</taxon>
    </lineage>
</organism>
<name>A0A9W9Z1H3_9CNID</name>
<dbReference type="EMBL" id="MU826831">
    <property type="protein sequence ID" value="KAJ7373342.1"/>
    <property type="molecule type" value="Genomic_DNA"/>
</dbReference>
<comment type="caution">
    <text evidence="1">The sequence shown here is derived from an EMBL/GenBank/DDBJ whole genome shotgun (WGS) entry which is preliminary data.</text>
</comment>
<evidence type="ECO:0000313" key="2">
    <source>
        <dbReference type="Proteomes" id="UP001163046"/>
    </source>
</evidence>
<evidence type="ECO:0000313" key="1">
    <source>
        <dbReference type="EMBL" id="KAJ7373342.1"/>
    </source>
</evidence>
<accession>A0A9W9Z1H3</accession>
<protein>
    <submittedName>
        <fullName evidence="1">Uncharacterized protein</fullName>
    </submittedName>
</protein>
<dbReference type="Proteomes" id="UP001163046">
    <property type="component" value="Unassembled WGS sequence"/>
</dbReference>
<dbReference type="AlphaFoldDB" id="A0A9W9Z1H3"/>
<sequence>MFKLNVLMSLPTLSLVTRRGVQTNVISSTLKALSLLPQRKIVYNMSYLSGPAGSSHSVHLCTDSSVSSTSPMKGKQDTTSRKTVKELLDVFETSKHSLDRVDLVTLLYRIARAVWHDDKQRQELQKLRGASQTGLNVFRDLLNHTADSIAASDDKHAANIIWSLDKIGETNHRLYKKFDKGKIVLINIK</sequence>
<dbReference type="OrthoDB" id="5985767at2759"/>
<gene>
    <name evidence="1" type="ORF">OS493_012934</name>
</gene>